<accession>A0ABQ2HAQ8</accession>
<proteinExistence type="predicted"/>
<dbReference type="Proteomes" id="UP000597656">
    <property type="component" value="Unassembled WGS sequence"/>
</dbReference>
<organism evidence="1 2">
    <name type="scientific">Lentzea pudingi</name>
    <dbReference type="NCBI Taxonomy" id="1789439"/>
    <lineage>
        <taxon>Bacteria</taxon>
        <taxon>Bacillati</taxon>
        <taxon>Actinomycetota</taxon>
        <taxon>Actinomycetes</taxon>
        <taxon>Pseudonocardiales</taxon>
        <taxon>Pseudonocardiaceae</taxon>
        <taxon>Lentzea</taxon>
    </lineage>
</organism>
<gene>
    <name evidence="1" type="ORF">GCM10011609_06650</name>
</gene>
<dbReference type="EMBL" id="BMNC01000001">
    <property type="protein sequence ID" value="GGM73519.1"/>
    <property type="molecule type" value="Genomic_DNA"/>
</dbReference>
<evidence type="ECO:0000313" key="1">
    <source>
        <dbReference type="EMBL" id="GGM73519.1"/>
    </source>
</evidence>
<reference evidence="2" key="1">
    <citation type="journal article" date="2019" name="Int. J. Syst. Evol. Microbiol.">
        <title>The Global Catalogue of Microorganisms (GCM) 10K type strain sequencing project: providing services to taxonomists for standard genome sequencing and annotation.</title>
        <authorList>
            <consortium name="The Broad Institute Genomics Platform"/>
            <consortium name="The Broad Institute Genome Sequencing Center for Infectious Disease"/>
            <person name="Wu L."/>
            <person name="Ma J."/>
        </authorList>
    </citation>
    <scope>NUCLEOTIDE SEQUENCE [LARGE SCALE GENOMIC DNA]</scope>
    <source>
        <strain evidence="2">CGMCC 4.7319</strain>
    </source>
</reference>
<comment type="caution">
    <text evidence="1">The sequence shown here is derived from an EMBL/GenBank/DDBJ whole genome shotgun (WGS) entry which is preliminary data.</text>
</comment>
<evidence type="ECO:0000313" key="2">
    <source>
        <dbReference type="Proteomes" id="UP000597656"/>
    </source>
</evidence>
<sequence>MTPLIIPPLLDHTVDFRDGATGALDLNAHFLSRAARDFPTGSDPLTALFAAASAQILVRPERGFAHLRALTFAVRAMGAADPALRTAADDVEIVGGTTESSADVRSAAARSTLFAPEVEHALETFPSGPVAVLVETDQQLPAAVALANRLGPLRVRLCGTFAHTHRTVLMEMLPGARVSPTAPPMGEVRGEWSGGEPVAWPRHPRDWRPGRPWAAWWDASAASTISSQAAENCRGLVVTAARWESDDRVTGADGAVTDLSALGVLPAVELLVGAPGVGAGEVSRTARALAAEGRLAGLRPFRLGTGPDHWEVTRLPAPTGHDLPRWSPFTAPATMTRDECDAVIRDLLLDTASLTELFPGRFAGCAVLRGAERSRWNSSAAVVTTDGTGPDGRGPGDFVVNLRSGSAFRLHPKLAPVVRRLSRGDHAVLDRLPHRTRGKLSDQLVRAGAWQAPA</sequence>
<name>A0ABQ2HAQ8_9PSEU</name>
<dbReference type="RefSeq" id="WP_189153028.1">
    <property type="nucleotide sequence ID" value="NZ_BMNC01000001.1"/>
</dbReference>
<protein>
    <submittedName>
        <fullName evidence="1">Uncharacterized protein</fullName>
    </submittedName>
</protein>
<keyword evidence="2" id="KW-1185">Reference proteome</keyword>